<dbReference type="HAMAP" id="MF_01862">
    <property type="entry name" value="16SrRNA_methyltr_C"/>
    <property type="match status" value="1"/>
</dbReference>
<evidence type="ECO:0000256" key="1">
    <source>
        <dbReference type="ARBA" id="ARBA00022490"/>
    </source>
</evidence>
<comment type="caution">
    <text evidence="9">The sequence shown here is derived from an EMBL/GenBank/DDBJ whole genome shotgun (WGS) entry which is preliminary data.</text>
</comment>
<dbReference type="InterPro" id="IPR023543">
    <property type="entry name" value="rRNA_ssu_MeTfrase_C"/>
</dbReference>
<comment type="subcellular location">
    <subcellularLocation>
        <location evidence="6">Cytoplasm</location>
    </subcellularLocation>
</comment>
<dbReference type="SUPFAM" id="SSF53335">
    <property type="entry name" value="S-adenosyl-L-methionine-dependent methyltransferases"/>
    <property type="match status" value="1"/>
</dbReference>
<dbReference type="Gene3D" id="3.40.50.150">
    <property type="entry name" value="Vaccinia Virus protein VP39"/>
    <property type="match status" value="2"/>
</dbReference>
<dbReference type="GO" id="GO:0032259">
    <property type="term" value="P:methylation"/>
    <property type="evidence" value="ECO:0007669"/>
    <property type="project" value="UniProtKB-KW"/>
</dbReference>
<evidence type="ECO:0000259" key="8">
    <source>
        <dbReference type="Pfam" id="PF08468"/>
    </source>
</evidence>
<sequence>MKTMSLASQILERHSDLLTQHNLLFAGDIQDNYAAKFPHAKVLTSQFHHHIRLLKSKINSTFGTIFDEKEISGSTLLVYYWPKSKDEAIFQLTQLLSISHEGLEILIVGENRIGVRSIENRFDDLLSWQKIDTAKRCSLYYAKIKSIPLFIVDHFWFTYFLNDKIKHHALPGVFSRQHLDLGTDLLIHSFKNKKNALKSHKPSYPLKFLSQPKMSADILDLCSGAGVMTLALHELFPNLKWTLADSQAQAITSALHNLSFIDTQATVIASDLFSEVTGKFDMIIANPPFHDGKQTDYSLTESLIKNAPLYLRAEGALRIVANGFLPYEEIMFSVFNNVEILEKNTKFIIYQSIKLSK</sequence>
<proteinExistence type="inferred from homology"/>
<dbReference type="Pfam" id="PF05175">
    <property type="entry name" value="MTS"/>
    <property type="match status" value="1"/>
</dbReference>
<dbReference type="Proteomes" id="UP001589758">
    <property type="component" value="Unassembled WGS sequence"/>
</dbReference>
<evidence type="ECO:0000256" key="4">
    <source>
        <dbReference type="ARBA" id="ARBA00022679"/>
    </source>
</evidence>
<keyword evidence="1 6" id="KW-0963">Cytoplasm</keyword>
<evidence type="ECO:0000256" key="5">
    <source>
        <dbReference type="ARBA" id="ARBA00022691"/>
    </source>
</evidence>
<keyword evidence="3 6" id="KW-0489">Methyltransferase</keyword>
<keyword evidence="10" id="KW-1185">Reference proteome</keyword>
<evidence type="ECO:0000256" key="3">
    <source>
        <dbReference type="ARBA" id="ARBA00022603"/>
    </source>
</evidence>
<dbReference type="EC" id="2.1.1.172" evidence="6"/>
<feature type="domain" description="Methyltransferase small N-terminal" evidence="8">
    <location>
        <begin position="8"/>
        <end position="159"/>
    </location>
</feature>
<keyword evidence="2 6" id="KW-0698">rRNA processing</keyword>
<feature type="domain" description="Methyltransferase small" evidence="7">
    <location>
        <begin position="166"/>
        <end position="351"/>
    </location>
</feature>
<dbReference type="PANTHER" id="PTHR47816:SF4">
    <property type="entry name" value="RIBOSOMAL RNA SMALL SUBUNIT METHYLTRANSFERASE C"/>
    <property type="match status" value="1"/>
</dbReference>
<reference evidence="9 10" key="1">
    <citation type="submission" date="2024-09" db="EMBL/GenBank/DDBJ databases">
        <authorList>
            <person name="Sun Q."/>
            <person name="Mori K."/>
        </authorList>
    </citation>
    <scope>NUCLEOTIDE SEQUENCE [LARGE SCALE GENOMIC DNA]</scope>
    <source>
        <strain evidence="9 10">CCM 8545</strain>
    </source>
</reference>
<dbReference type="InterPro" id="IPR029063">
    <property type="entry name" value="SAM-dependent_MTases_sf"/>
</dbReference>
<keyword evidence="4 6" id="KW-0808">Transferase</keyword>
<protein>
    <recommendedName>
        <fullName evidence="6">Ribosomal RNA small subunit methyltransferase C</fullName>
        <ecNumber evidence="6">2.1.1.172</ecNumber>
    </recommendedName>
    <alternativeName>
        <fullName evidence="6">16S rRNA m2G1207 methyltransferase</fullName>
    </alternativeName>
    <alternativeName>
        <fullName evidence="6">rRNA (guanine-N(2)-)-methyltransferase RsmC</fullName>
    </alternativeName>
</protein>
<comment type="catalytic activity">
    <reaction evidence="6">
        <text>guanosine(1207) in 16S rRNA + S-adenosyl-L-methionine = N(2)-methylguanosine(1207) in 16S rRNA + S-adenosyl-L-homocysteine + H(+)</text>
        <dbReference type="Rhea" id="RHEA:42736"/>
        <dbReference type="Rhea" id="RHEA-COMP:10213"/>
        <dbReference type="Rhea" id="RHEA-COMP:10214"/>
        <dbReference type="ChEBI" id="CHEBI:15378"/>
        <dbReference type="ChEBI" id="CHEBI:57856"/>
        <dbReference type="ChEBI" id="CHEBI:59789"/>
        <dbReference type="ChEBI" id="CHEBI:74269"/>
        <dbReference type="ChEBI" id="CHEBI:74481"/>
        <dbReference type="EC" id="2.1.1.172"/>
    </reaction>
</comment>
<dbReference type="InterPro" id="IPR013675">
    <property type="entry name" value="Mtase_sm_N"/>
</dbReference>
<organism evidence="9 10">
    <name type="scientific">Thorsellia kenyensis</name>
    <dbReference type="NCBI Taxonomy" id="1549888"/>
    <lineage>
        <taxon>Bacteria</taxon>
        <taxon>Pseudomonadati</taxon>
        <taxon>Pseudomonadota</taxon>
        <taxon>Gammaproteobacteria</taxon>
        <taxon>Enterobacterales</taxon>
        <taxon>Thorselliaceae</taxon>
        <taxon>Thorsellia</taxon>
    </lineage>
</organism>
<dbReference type="RefSeq" id="WP_385877092.1">
    <property type="nucleotide sequence ID" value="NZ_JBHLXE010000087.1"/>
</dbReference>
<dbReference type="PANTHER" id="PTHR47816">
    <property type="entry name" value="RIBOSOMAL RNA SMALL SUBUNIT METHYLTRANSFERASE C"/>
    <property type="match status" value="1"/>
</dbReference>
<dbReference type="Pfam" id="PF08468">
    <property type="entry name" value="MTS_N"/>
    <property type="match status" value="1"/>
</dbReference>
<dbReference type="InterPro" id="IPR007848">
    <property type="entry name" value="Small_mtfrase_dom"/>
</dbReference>
<comment type="subunit">
    <text evidence="6">Monomer.</text>
</comment>
<dbReference type="EMBL" id="JBHLXE010000087">
    <property type="protein sequence ID" value="MFC0179980.1"/>
    <property type="molecule type" value="Genomic_DNA"/>
</dbReference>
<dbReference type="InterPro" id="IPR046977">
    <property type="entry name" value="RsmC/RlmG"/>
</dbReference>
<dbReference type="InterPro" id="IPR002052">
    <property type="entry name" value="DNA_methylase_N6_adenine_CS"/>
</dbReference>
<name>A0ABV6CCX4_9GAMM</name>
<evidence type="ECO:0000259" key="7">
    <source>
        <dbReference type="Pfam" id="PF05175"/>
    </source>
</evidence>
<evidence type="ECO:0000256" key="2">
    <source>
        <dbReference type="ARBA" id="ARBA00022552"/>
    </source>
</evidence>
<dbReference type="PROSITE" id="PS00092">
    <property type="entry name" value="N6_MTASE"/>
    <property type="match status" value="1"/>
</dbReference>
<evidence type="ECO:0000313" key="10">
    <source>
        <dbReference type="Proteomes" id="UP001589758"/>
    </source>
</evidence>
<dbReference type="GO" id="GO:0008168">
    <property type="term" value="F:methyltransferase activity"/>
    <property type="evidence" value="ECO:0007669"/>
    <property type="project" value="UniProtKB-KW"/>
</dbReference>
<keyword evidence="5 6" id="KW-0949">S-adenosyl-L-methionine</keyword>
<comment type="similarity">
    <text evidence="6">Belongs to the methyltransferase superfamily. RsmC family.</text>
</comment>
<accession>A0ABV6CCX4</accession>
<evidence type="ECO:0000313" key="9">
    <source>
        <dbReference type="EMBL" id="MFC0179980.1"/>
    </source>
</evidence>
<evidence type="ECO:0000256" key="6">
    <source>
        <dbReference type="HAMAP-Rule" id="MF_01862"/>
    </source>
</evidence>
<gene>
    <name evidence="6" type="primary">rsmC</name>
    <name evidence="9" type="ORF">ACFFIT_07770</name>
</gene>
<comment type="function">
    <text evidence="6">Specifically methylates the guanine in position 1207 of 16S rRNA in the 30S particle.</text>
</comment>